<proteinExistence type="predicted"/>
<sequence length="166" mass="18895">MKRNRDEEEEERLINAKVVEYLEPMMSRELLCKFPDNSAFDFDYSQSSIWSPLIPRVYSPVDLDSITPIKLSDDFGFGVVELGKKSAKKKRKTVTFSSFGVNLCSLLKKKKKKTRASEFSPTPVKDSCLPISSKGWGKVLKAASKHFKKKKRDSGMHVKLTNCLIK</sequence>
<protein>
    <submittedName>
        <fullName evidence="1">Uncharacterized protein</fullName>
    </submittedName>
</protein>
<reference evidence="1 2" key="1">
    <citation type="journal article" date="2023" name="Science">
        <title>Complex scaffold remodeling in plant triterpene biosynthesis.</title>
        <authorList>
            <person name="De La Pena R."/>
            <person name="Hodgson H."/>
            <person name="Liu J.C."/>
            <person name="Stephenson M.J."/>
            <person name="Martin A.C."/>
            <person name="Owen C."/>
            <person name="Harkess A."/>
            <person name="Leebens-Mack J."/>
            <person name="Jimenez L.E."/>
            <person name="Osbourn A."/>
            <person name="Sattely E.S."/>
        </authorList>
    </citation>
    <scope>NUCLEOTIDE SEQUENCE [LARGE SCALE GENOMIC DNA]</scope>
    <source>
        <strain evidence="2">cv. JPN11</strain>
        <tissue evidence="1">Leaf</tissue>
    </source>
</reference>
<dbReference type="Proteomes" id="UP001164539">
    <property type="component" value="Chromosome 12"/>
</dbReference>
<accession>A0ACC1X2D6</accession>
<evidence type="ECO:0000313" key="1">
    <source>
        <dbReference type="EMBL" id="KAJ4705636.1"/>
    </source>
</evidence>
<gene>
    <name evidence="1" type="ORF">OWV82_022387</name>
</gene>
<dbReference type="EMBL" id="CM051405">
    <property type="protein sequence ID" value="KAJ4705636.1"/>
    <property type="molecule type" value="Genomic_DNA"/>
</dbReference>
<organism evidence="1 2">
    <name type="scientific">Melia azedarach</name>
    <name type="common">Chinaberry tree</name>
    <dbReference type="NCBI Taxonomy" id="155640"/>
    <lineage>
        <taxon>Eukaryota</taxon>
        <taxon>Viridiplantae</taxon>
        <taxon>Streptophyta</taxon>
        <taxon>Embryophyta</taxon>
        <taxon>Tracheophyta</taxon>
        <taxon>Spermatophyta</taxon>
        <taxon>Magnoliopsida</taxon>
        <taxon>eudicotyledons</taxon>
        <taxon>Gunneridae</taxon>
        <taxon>Pentapetalae</taxon>
        <taxon>rosids</taxon>
        <taxon>malvids</taxon>
        <taxon>Sapindales</taxon>
        <taxon>Meliaceae</taxon>
        <taxon>Melia</taxon>
    </lineage>
</organism>
<keyword evidence="2" id="KW-1185">Reference proteome</keyword>
<name>A0ACC1X2D6_MELAZ</name>
<evidence type="ECO:0000313" key="2">
    <source>
        <dbReference type="Proteomes" id="UP001164539"/>
    </source>
</evidence>
<comment type="caution">
    <text evidence="1">The sequence shown here is derived from an EMBL/GenBank/DDBJ whole genome shotgun (WGS) entry which is preliminary data.</text>
</comment>